<keyword evidence="7" id="KW-0158">Chromosome</keyword>
<dbReference type="EC" id="2.7.7.49" evidence="7"/>
<feature type="region of interest" description="Disordered" evidence="8">
    <location>
        <begin position="604"/>
        <end position="623"/>
    </location>
</feature>
<reference evidence="10 11" key="1">
    <citation type="journal article" date="2010" name="Nature">
        <title>The Ectocarpus genome and the independent evolution of multicellularity in brown algae.</title>
        <authorList>
            <person name="Cock J.M."/>
            <person name="Sterck L."/>
            <person name="Rouze P."/>
            <person name="Scornet D."/>
            <person name="Allen A.E."/>
            <person name="Amoutzias G."/>
            <person name="Anthouard V."/>
            <person name="Artiguenave F."/>
            <person name="Aury J.M."/>
            <person name="Badger J.H."/>
            <person name="Beszteri B."/>
            <person name="Billiau K."/>
            <person name="Bonnet E."/>
            <person name="Bothwell J.H."/>
            <person name="Bowler C."/>
            <person name="Boyen C."/>
            <person name="Brownlee C."/>
            <person name="Carrano C.J."/>
            <person name="Charrier B."/>
            <person name="Cho G.Y."/>
            <person name="Coelho S.M."/>
            <person name="Collen J."/>
            <person name="Corre E."/>
            <person name="Da Silva C."/>
            <person name="Delage L."/>
            <person name="Delaroque N."/>
            <person name="Dittami S.M."/>
            <person name="Doulbeau S."/>
            <person name="Elias M."/>
            <person name="Farnham G."/>
            <person name="Gachon C.M."/>
            <person name="Gschloessl B."/>
            <person name="Heesch S."/>
            <person name="Jabbari K."/>
            <person name="Jubin C."/>
            <person name="Kawai H."/>
            <person name="Kimura K."/>
            <person name="Kloareg B."/>
            <person name="Kupper F.C."/>
            <person name="Lang D."/>
            <person name="Le Bail A."/>
            <person name="Leblanc C."/>
            <person name="Lerouge P."/>
            <person name="Lohr M."/>
            <person name="Lopez P.J."/>
            <person name="Martens C."/>
            <person name="Maumus F."/>
            <person name="Michel G."/>
            <person name="Miranda-Saavedra D."/>
            <person name="Morales J."/>
            <person name="Moreau H."/>
            <person name="Motomura T."/>
            <person name="Nagasato C."/>
            <person name="Napoli C.A."/>
            <person name="Nelson D.R."/>
            <person name="Nyvall-Collen P."/>
            <person name="Peters A.F."/>
            <person name="Pommier C."/>
            <person name="Potin P."/>
            <person name="Poulain J."/>
            <person name="Quesneville H."/>
            <person name="Read B."/>
            <person name="Rensing S.A."/>
            <person name="Ritter A."/>
            <person name="Rousvoal S."/>
            <person name="Samanta M."/>
            <person name="Samson G."/>
            <person name="Schroeder D.C."/>
            <person name="Segurens B."/>
            <person name="Strittmatter M."/>
            <person name="Tonon T."/>
            <person name="Tregear J.W."/>
            <person name="Valentin K."/>
            <person name="von Dassow P."/>
            <person name="Yamagishi T."/>
            <person name="Van de Peer Y."/>
            <person name="Wincker P."/>
        </authorList>
    </citation>
    <scope>NUCLEOTIDE SEQUENCE [LARGE SCALE GENOMIC DNA]</scope>
    <source>
        <strain evidence="11">Ec32 / CCAP1310/4</strain>
    </source>
</reference>
<feature type="region of interest" description="Disordered" evidence="8">
    <location>
        <begin position="1029"/>
        <end position="1115"/>
    </location>
</feature>
<feature type="compositionally biased region" description="Gly residues" evidence="8">
    <location>
        <begin position="565"/>
        <end position="579"/>
    </location>
</feature>
<evidence type="ECO:0000259" key="9">
    <source>
        <dbReference type="SMART" id="SM00975"/>
    </source>
</evidence>
<feature type="compositionally biased region" description="Basic residues" evidence="8">
    <location>
        <begin position="726"/>
        <end position="737"/>
    </location>
</feature>
<evidence type="ECO:0000256" key="5">
    <source>
        <dbReference type="ARBA" id="ARBA00022918"/>
    </source>
</evidence>
<comment type="subcellular location">
    <subcellularLocation>
        <location evidence="7">Nucleus</location>
    </subcellularLocation>
    <subcellularLocation>
        <location evidence="7">Chromosome</location>
        <location evidence="7">Telomere</location>
    </subcellularLocation>
</comment>
<feature type="domain" description="Telomerase ribonucleoprotein complex - RNA-binding" evidence="9">
    <location>
        <begin position="635"/>
        <end position="911"/>
    </location>
</feature>
<keyword evidence="5 7" id="KW-0695">RNA-directed DNA polymerase</keyword>
<evidence type="ECO:0000313" key="11">
    <source>
        <dbReference type="Proteomes" id="UP000002630"/>
    </source>
</evidence>
<proteinExistence type="inferred from homology"/>
<evidence type="ECO:0000256" key="7">
    <source>
        <dbReference type="RuleBase" id="RU365061"/>
    </source>
</evidence>
<dbReference type="Proteomes" id="UP000002630">
    <property type="component" value="Unassembled WGS sequence"/>
</dbReference>
<evidence type="ECO:0000256" key="3">
    <source>
        <dbReference type="ARBA" id="ARBA00022723"/>
    </source>
</evidence>
<dbReference type="GO" id="GO:0007004">
    <property type="term" value="P:telomere maintenance via telomerase"/>
    <property type="evidence" value="ECO:0007669"/>
    <property type="project" value="TreeGrafter"/>
</dbReference>
<evidence type="ECO:0000313" key="10">
    <source>
        <dbReference type="EMBL" id="CBJ33713.1"/>
    </source>
</evidence>
<dbReference type="SMART" id="SM00975">
    <property type="entry name" value="Telomerase_RBD"/>
    <property type="match status" value="1"/>
</dbReference>
<keyword evidence="3 7" id="KW-0479">Metal-binding</keyword>
<keyword evidence="1 7" id="KW-0808">Transferase</keyword>
<dbReference type="AlphaFoldDB" id="D7G4G7"/>
<evidence type="ECO:0000256" key="2">
    <source>
        <dbReference type="ARBA" id="ARBA00022695"/>
    </source>
</evidence>
<feature type="compositionally biased region" description="Gly residues" evidence="8">
    <location>
        <begin position="964"/>
        <end position="978"/>
    </location>
</feature>
<dbReference type="GO" id="GO:0000781">
    <property type="term" value="C:chromosome, telomeric region"/>
    <property type="evidence" value="ECO:0007669"/>
    <property type="project" value="UniProtKB-SubCell"/>
</dbReference>
<comment type="similarity">
    <text evidence="7">Belongs to the reverse transcriptase family. Telomerase subfamily.</text>
</comment>
<dbReference type="STRING" id="2880.D7G4G7"/>
<feature type="region of interest" description="Disordered" evidence="8">
    <location>
        <begin position="700"/>
        <end position="847"/>
    </location>
</feature>
<dbReference type="PANTHER" id="PTHR12066">
    <property type="entry name" value="TELOMERASE REVERSE TRANSCRIPTASE"/>
    <property type="match status" value="1"/>
</dbReference>
<accession>D7G4G7</accession>
<name>D7G4G7_ECTSI</name>
<evidence type="ECO:0000256" key="6">
    <source>
        <dbReference type="ARBA" id="ARBA00048173"/>
    </source>
</evidence>
<dbReference type="GO" id="GO:0000333">
    <property type="term" value="C:telomerase catalytic core complex"/>
    <property type="evidence" value="ECO:0007669"/>
    <property type="project" value="TreeGrafter"/>
</dbReference>
<evidence type="ECO:0000256" key="1">
    <source>
        <dbReference type="ARBA" id="ARBA00022679"/>
    </source>
</evidence>
<keyword evidence="11" id="KW-1185">Reference proteome</keyword>
<feature type="compositionally biased region" description="Basic and acidic residues" evidence="8">
    <location>
        <begin position="534"/>
        <end position="546"/>
    </location>
</feature>
<evidence type="ECO:0000256" key="4">
    <source>
        <dbReference type="ARBA" id="ARBA00022842"/>
    </source>
</evidence>
<keyword evidence="7" id="KW-0779">Telomere</keyword>
<feature type="region of interest" description="Disordered" evidence="8">
    <location>
        <begin position="290"/>
        <end position="335"/>
    </location>
</feature>
<comment type="catalytic activity">
    <reaction evidence="6 7">
        <text>DNA(n) + a 2'-deoxyribonucleoside 5'-triphosphate = DNA(n+1) + diphosphate</text>
        <dbReference type="Rhea" id="RHEA:22508"/>
        <dbReference type="Rhea" id="RHEA-COMP:17339"/>
        <dbReference type="Rhea" id="RHEA-COMP:17340"/>
        <dbReference type="ChEBI" id="CHEBI:33019"/>
        <dbReference type="ChEBI" id="CHEBI:61560"/>
        <dbReference type="ChEBI" id="CHEBI:173112"/>
        <dbReference type="EC" id="2.7.7.49"/>
    </reaction>
</comment>
<dbReference type="Pfam" id="PF12009">
    <property type="entry name" value="Telomerase_RBD"/>
    <property type="match status" value="2"/>
</dbReference>
<feature type="compositionally biased region" description="Low complexity" evidence="8">
    <location>
        <begin position="247"/>
        <end position="260"/>
    </location>
</feature>
<comment type="function">
    <text evidence="7">Telomerase is a ribonucleoprotein enzyme essential for the replication of chromosome termini in most eukaryotes. It elongates telomeres. It is a reverse transcriptase that adds simple sequence repeats to chromosome ends by copying a template sequence within the RNA component of the enzyme.</text>
</comment>
<gene>
    <name evidence="10" type="ORF">Esi_0569_0009</name>
</gene>
<dbReference type="GO" id="GO:0003720">
    <property type="term" value="F:telomerase activity"/>
    <property type="evidence" value="ECO:0007669"/>
    <property type="project" value="InterPro"/>
</dbReference>
<dbReference type="OrthoDB" id="289721at2759"/>
<keyword evidence="2 7" id="KW-0548">Nucleotidyltransferase</keyword>
<feature type="region of interest" description="Disordered" evidence="8">
    <location>
        <begin position="231"/>
        <end position="266"/>
    </location>
</feature>
<feature type="compositionally biased region" description="Acidic residues" evidence="8">
    <location>
        <begin position="463"/>
        <end position="481"/>
    </location>
</feature>
<dbReference type="EMBL" id="FN649760">
    <property type="protein sequence ID" value="CBJ33713.1"/>
    <property type="molecule type" value="Genomic_DNA"/>
</dbReference>
<evidence type="ECO:0000256" key="8">
    <source>
        <dbReference type="SAM" id="MobiDB-lite"/>
    </source>
</evidence>
<feature type="compositionally biased region" description="Basic residues" evidence="8">
    <location>
        <begin position="834"/>
        <end position="844"/>
    </location>
</feature>
<protein>
    <recommendedName>
        <fullName evidence="7">Telomerase reverse transcriptase</fullName>
        <ecNumber evidence="7">2.7.7.49</ecNumber>
    </recommendedName>
    <alternativeName>
        <fullName evidence="7">Telomerase catalytic subunit</fullName>
    </alternativeName>
</protein>
<dbReference type="GO" id="GO:0046872">
    <property type="term" value="F:metal ion binding"/>
    <property type="evidence" value="ECO:0007669"/>
    <property type="project" value="UniProtKB-KW"/>
</dbReference>
<dbReference type="GO" id="GO:0070034">
    <property type="term" value="F:telomerase RNA binding"/>
    <property type="evidence" value="ECO:0007669"/>
    <property type="project" value="TreeGrafter"/>
</dbReference>
<keyword evidence="7" id="KW-0539">Nucleus</keyword>
<feature type="region of interest" description="Disordered" evidence="8">
    <location>
        <begin position="375"/>
        <end position="586"/>
    </location>
</feature>
<dbReference type="Gene3D" id="1.10.132.70">
    <property type="match status" value="1"/>
</dbReference>
<feature type="compositionally biased region" description="Basic and acidic residues" evidence="8">
    <location>
        <begin position="764"/>
        <end position="780"/>
    </location>
</feature>
<dbReference type="eggNOG" id="KOG1005">
    <property type="taxonomic scope" value="Eukaryota"/>
</dbReference>
<dbReference type="InterPro" id="IPR003545">
    <property type="entry name" value="Telomerase_RT"/>
</dbReference>
<dbReference type="PANTHER" id="PTHR12066:SF0">
    <property type="entry name" value="TELOMERASE REVERSE TRANSCRIPTASE"/>
    <property type="match status" value="1"/>
</dbReference>
<dbReference type="InParanoid" id="D7G4G7"/>
<dbReference type="InterPro" id="IPR021891">
    <property type="entry name" value="Telomerase_RBD"/>
</dbReference>
<organism evidence="10 11">
    <name type="scientific">Ectocarpus siliculosus</name>
    <name type="common">Brown alga</name>
    <name type="synonym">Conferva siliculosa</name>
    <dbReference type="NCBI Taxonomy" id="2880"/>
    <lineage>
        <taxon>Eukaryota</taxon>
        <taxon>Sar</taxon>
        <taxon>Stramenopiles</taxon>
        <taxon>Ochrophyta</taxon>
        <taxon>PX clade</taxon>
        <taxon>Phaeophyceae</taxon>
        <taxon>Ectocarpales</taxon>
        <taxon>Ectocarpaceae</taxon>
        <taxon>Ectocarpus</taxon>
    </lineage>
</organism>
<keyword evidence="4 7" id="KW-0460">Magnesium</keyword>
<feature type="region of interest" description="Disordered" evidence="8">
    <location>
        <begin position="943"/>
        <end position="980"/>
    </location>
</feature>
<sequence length="1269" mass="135024">MPPVQGGRCQSPGKGQSPDGRWMLKLIYPNAVNLDSYLGVWLQAVAAAAAPGSASLAAIEGCGGPASYLSRQDDGPEYKKMLKETLVAFHPSPVQAVPGEAHAPLPRHASLQHRSSMADLLDRVVKSLLRSSTVGGQGNSVGGYYAAQGDDPRRNVLSLGCRVAGPQATSELLSVQGVACTFPNTTVNVIRSPPWELLLSRIGDDLMFALLRQHAVLQRLPNRWYMQAPAAAGGEQAGPPPAASHQGTTGNRATNGNTSGSPVGDPAIISRVAHDLVRDAFASSLHGEDLGRQQQPLGDAAHGKGRPGVLQRAGSGVMPKATGASGKVALGDGGARRRLPKRLRRAVPLFEERIGRAHRCNIGRLLEAQCPLPQSVRGTKAGKRGAGEGEQPLGPNKREGGFQAAAPPPSPSDVSTLHEEVGEQAEDVSAADLLRQEVTASGDEDSGWEGGGGDNSSSSSSNDSEDENKEPGESDEEEDVMDTGSTVKEVRMEDNDSFTVRTHGGVGGISCADGMQGEEEEEEGIGSVLSSDRASAERAAEPERLFRGGCADASPWGSVSRGAHESGGGSSGSSSGGDDSGNISDATLLDEAPTANGASALAAGVQASPPLPPPDQPTFSVDPNTTFIEMATEHRRVVDFLCQACHRIFPTELWGSRRNMVCLSRGIERFVVLRWHETMSVLEVTAGMRTSDLEWMAVGAADGKAPPPPPPPQQQQQQQDQEPAKTRRVNNGKRKAKGGPVGGDGNCKRPRGGADAGGAANGTDRARADSHGHHGSERIHGGGGGRGSGSVEARGSFPGTSNQGTKRADTSKKKKARGGGKGRVAVGSKGDKSIRRRRRRRTRQRLPPSDLAKRVELLEALVLWTFKDVIVPLLRSLFYVMECETASQEVFFFRKPVWARFRTASLRHLTSRQYRRISMQEALQRRDGFAGQAEEGAANRQPFRPLHIGTSCTQSGSPTRRRNVGGGASGQSGFGAKGGRGRLNHHGWAFPVSEVRLVPKPNGVRAIANLSKRTWADRSRVQWVKGVPLPLPAPRRVSNLERATSNASASSGGAGAGAKETPRVGGGRLGSEAAGLGSRRGGRGSRGDRGGWEGAVEEDGRGGQERQQYPPALHQHAAVQRFPCPEERVRQESLLGGGGGVRAGRRLCPARLMDVVRPLVTSEDYVVQKYTKSHPFKAMGRVQVNHVKEAVAMEDLVQFQTCSEKLADESVDTIFTDQVVYGIVNRRHEGFPIWNARRATRPHPPAGQGLVLRRLRGWEVVAWEARLLG</sequence>
<dbReference type="GO" id="GO:0042162">
    <property type="term" value="F:telomeric DNA binding"/>
    <property type="evidence" value="ECO:0007669"/>
    <property type="project" value="TreeGrafter"/>
</dbReference>